<reference evidence="2 3" key="1">
    <citation type="submission" date="2019-06" db="EMBL/GenBank/DDBJ databases">
        <authorList>
            <person name="Broberg M."/>
        </authorList>
    </citation>
    <scope>NUCLEOTIDE SEQUENCE [LARGE SCALE GENOMIC DNA]</scope>
</reference>
<keyword evidence="3" id="KW-1185">Reference proteome</keyword>
<accession>A0ABY6V1N6</accession>
<keyword evidence="1" id="KW-1133">Transmembrane helix</keyword>
<keyword evidence="1" id="KW-0472">Membrane</keyword>
<keyword evidence="1" id="KW-0812">Transmembrane</keyword>
<dbReference type="EMBL" id="CABFNS010001026">
    <property type="protein sequence ID" value="VUC37670.1"/>
    <property type="molecule type" value="Genomic_DNA"/>
</dbReference>
<proteinExistence type="predicted"/>
<protein>
    <submittedName>
        <fullName evidence="2">Uncharacterized protein</fullName>
    </submittedName>
</protein>
<organism evidence="2 3">
    <name type="scientific">Bionectria ochroleuca</name>
    <name type="common">Gliocladium roseum</name>
    <dbReference type="NCBI Taxonomy" id="29856"/>
    <lineage>
        <taxon>Eukaryota</taxon>
        <taxon>Fungi</taxon>
        <taxon>Dikarya</taxon>
        <taxon>Ascomycota</taxon>
        <taxon>Pezizomycotina</taxon>
        <taxon>Sordariomycetes</taxon>
        <taxon>Hypocreomycetidae</taxon>
        <taxon>Hypocreales</taxon>
        <taxon>Bionectriaceae</taxon>
        <taxon>Clonostachys</taxon>
    </lineage>
</organism>
<name>A0ABY6V1N6_BIOOC</name>
<evidence type="ECO:0000313" key="2">
    <source>
        <dbReference type="EMBL" id="VUC37670.1"/>
    </source>
</evidence>
<gene>
    <name evidence="2" type="ORF">CLO192961_LOCUS478739</name>
</gene>
<evidence type="ECO:0000256" key="1">
    <source>
        <dbReference type="SAM" id="Phobius"/>
    </source>
</evidence>
<feature type="transmembrane region" description="Helical" evidence="1">
    <location>
        <begin position="15"/>
        <end position="37"/>
    </location>
</feature>
<comment type="caution">
    <text evidence="2">The sequence shown here is derived from an EMBL/GenBank/DDBJ whole genome shotgun (WGS) entry which is preliminary data.</text>
</comment>
<sequence length="67" mass="7818">MRKAISLAEARWTHLYILATVEMIGGALLLATLILHARKLFRVLRQRSQVYEVLNNLEEGFEDQYED</sequence>
<evidence type="ECO:0000313" key="3">
    <source>
        <dbReference type="Proteomes" id="UP000766486"/>
    </source>
</evidence>
<dbReference type="Proteomes" id="UP000766486">
    <property type="component" value="Unassembled WGS sequence"/>
</dbReference>